<accession>A0A6P5R1U1</accession>
<feature type="transmembrane region" description="Helical" evidence="11">
    <location>
        <begin position="99"/>
        <end position="117"/>
    </location>
</feature>
<dbReference type="SUPFAM" id="SSF81321">
    <property type="entry name" value="Family A G protein-coupled receptor-like"/>
    <property type="match status" value="1"/>
</dbReference>
<proteinExistence type="inferred from homology"/>
<dbReference type="FunFam" id="1.20.1070.10:FF:000007">
    <property type="entry name" value="Olfactory receptor"/>
    <property type="match status" value="1"/>
</dbReference>
<dbReference type="AlphaFoldDB" id="A0A6P5R1U1"/>
<gene>
    <name evidence="14" type="primary">LOC110307914</name>
</gene>
<keyword evidence="7 11" id="KW-0472">Membrane</keyword>
<dbReference type="PRINTS" id="PR00237">
    <property type="entry name" value="GPCRRHODOPSN"/>
</dbReference>
<evidence type="ECO:0000313" key="14">
    <source>
        <dbReference type="RefSeq" id="XP_021035848.1"/>
    </source>
</evidence>
<dbReference type="RefSeq" id="XP_021035848.1">
    <property type="nucleotide sequence ID" value="XM_021180189.1"/>
</dbReference>
<dbReference type="Pfam" id="PF13853">
    <property type="entry name" value="7tm_4"/>
    <property type="match status" value="1"/>
</dbReference>
<dbReference type="InterPro" id="IPR000276">
    <property type="entry name" value="GPCR_Rhodpsn"/>
</dbReference>
<dbReference type="InterPro" id="IPR050427">
    <property type="entry name" value="Olfactory_Receptors"/>
</dbReference>
<keyword evidence="13" id="KW-1185">Reference proteome</keyword>
<dbReference type="InterPro" id="IPR017452">
    <property type="entry name" value="GPCR_Rhodpsn_7TM"/>
</dbReference>
<evidence type="ECO:0000256" key="5">
    <source>
        <dbReference type="ARBA" id="ARBA00022989"/>
    </source>
</evidence>
<keyword evidence="3 10" id="KW-0812">Transmembrane</keyword>
<evidence type="ECO:0000256" key="1">
    <source>
        <dbReference type="ARBA" id="ARBA00004141"/>
    </source>
</evidence>
<reference evidence="14" key="1">
    <citation type="submission" date="2025-08" db="UniProtKB">
        <authorList>
            <consortium name="RefSeq"/>
        </authorList>
    </citation>
    <scope>IDENTIFICATION</scope>
</reference>
<feature type="transmembrane region" description="Helical" evidence="11">
    <location>
        <begin position="267"/>
        <end position="286"/>
    </location>
</feature>
<keyword evidence="9 10" id="KW-0807">Transducer</keyword>
<evidence type="ECO:0000256" key="9">
    <source>
        <dbReference type="ARBA" id="ARBA00023224"/>
    </source>
</evidence>
<dbReference type="GO" id="GO:0005886">
    <property type="term" value="C:plasma membrane"/>
    <property type="evidence" value="ECO:0007669"/>
    <property type="project" value="UniProtKB-SubCell"/>
</dbReference>
<evidence type="ECO:0000256" key="2">
    <source>
        <dbReference type="ARBA" id="ARBA00022606"/>
    </source>
</evidence>
<dbReference type="Gene3D" id="1.20.1070.10">
    <property type="entry name" value="Rhodopsin 7-helix transmembrane proteins"/>
    <property type="match status" value="1"/>
</dbReference>
<sequence length="308" mass="34911">MGFGNLTEFIFLGLFHNENVKAMCAVLFLLCYLAILCGNLVVLITIRGSHLSEQPMYYFLSYLSFMDVCFTSTVAPKLIIDLFVKCNTISYNGCIAQMFYAHFFGATEIFILVAMAYDRYVAICRPLYYMITMSRHVCYMLVIASAIGAFIHSLVHVFIIISLPFCGTNEIDHYFCDIFPLLKLACTDTRLLVIVVITTTGVLSILTFLALVISYIIILSILRTRSSEGRRKALSTCGSHITVVFMFFLPLIFTYVPVGDSVGDDKVFALFYTMIAPLFNPLIYTLRNTDMKNAMRKVWCQDKLFEGK</sequence>
<feature type="transmembrane region" description="Helical" evidence="11">
    <location>
        <begin position="234"/>
        <end position="255"/>
    </location>
</feature>
<feature type="transmembrane region" description="Helical" evidence="11">
    <location>
        <begin position="137"/>
        <end position="161"/>
    </location>
</feature>
<feature type="transmembrane region" description="Helical" evidence="11">
    <location>
        <begin position="191"/>
        <end position="222"/>
    </location>
</feature>
<feature type="domain" description="G-protein coupled receptors family 1 profile" evidence="12">
    <location>
        <begin position="38"/>
        <end position="284"/>
    </location>
</feature>
<keyword evidence="5 11" id="KW-1133">Transmembrane helix</keyword>
<evidence type="ECO:0000256" key="7">
    <source>
        <dbReference type="ARBA" id="ARBA00023136"/>
    </source>
</evidence>
<organism evidence="13 14">
    <name type="scientific">Mus caroli</name>
    <name type="common">Ryukyu mouse</name>
    <name type="synonym">Ricefield mouse</name>
    <dbReference type="NCBI Taxonomy" id="10089"/>
    <lineage>
        <taxon>Eukaryota</taxon>
        <taxon>Metazoa</taxon>
        <taxon>Chordata</taxon>
        <taxon>Craniata</taxon>
        <taxon>Vertebrata</taxon>
        <taxon>Euteleostomi</taxon>
        <taxon>Mammalia</taxon>
        <taxon>Eutheria</taxon>
        <taxon>Euarchontoglires</taxon>
        <taxon>Glires</taxon>
        <taxon>Rodentia</taxon>
        <taxon>Myomorpha</taxon>
        <taxon>Muroidea</taxon>
        <taxon>Muridae</taxon>
        <taxon>Murinae</taxon>
        <taxon>Mus</taxon>
        <taxon>Mus</taxon>
    </lineage>
</organism>
<dbReference type="PROSITE" id="PS00237">
    <property type="entry name" value="G_PROTEIN_RECEP_F1_1"/>
    <property type="match status" value="1"/>
</dbReference>
<evidence type="ECO:0000256" key="6">
    <source>
        <dbReference type="ARBA" id="ARBA00023040"/>
    </source>
</evidence>
<dbReference type="GO" id="GO:0004930">
    <property type="term" value="F:G protein-coupled receptor activity"/>
    <property type="evidence" value="ECO:0007669"/>
    <property type="project" value="UniProtKB-KW"/>
</dbReference>
<dbReference type="GO" id="GO:0004984">
    <property type="term" value="F:olfactory receptor activity"/>
    <property type="evidence" value="ECO:0007669"/>
    <property type="project" value="InterPro"/>
</dbReference>
<evidence type="ECO:0000259" key="12">
    <source>
        <dbReference type="PROSITE" id="PS50262"/>
    </source>
</evidence>
<dbReference type="GeneID" id="110307914"/>
<dbReference type="CDD" id="cd15939">
    <property type="entry name" value="7tmA_OR4A-like"/>
    <property type="match status" value="1"/>
</dbReference>
<evidence type="ECO:0000256" key="10">
    <source>
        <dbReference type="RuleBase" id="RU000688"/>
    </source>
</evidence>
<dbReference type="InterPro" id="IPR000725">
    <property type="entry name" value="Olfact_rcpt"/>
</dbReference>
<dbReference type="KEGG" id="mcal:110307914"/>
<evidence type="ECO:0000256" key="8">
    <source>
        <dbReference type="ARBA" id="ARBA00023170"/>
    </source>
</evidence>
<comment type="similarity">
    <text evidence="10">Belongs to the G-protein coupled receptor 1 family.</text>
</comment>
<name>A0A6P5R1U1_MUSCR</name>
<keyword evidence="11" id="KW-1003">Cell membrane</keyword>
<dbReference type="PRINTS" id="PR00245">
    <property type="entry name" value="OLFACTORYR"/>
</dbReference>
<dbReference type="PROSITE" id="PS50262">
    <property type="entry name" value="G_PROTEIN_RECEP_F1_2"/>
    <property type="match status" value="1"/>
</dbReference>
<dbReference type="Proteomes" id="UP000515126">
    <property type="component" value="Chromosome 2"/>
</dbReference>
<keyword evidence="4 11" id="KW-0552">Olfaction</keyword>
<protein>
    <recommendedName>
        <fullName evidence="11">Olfactory receptor</fullName>
    </recommendedName>
</protein>
<evidence type="ECO:0000256" key="3">
    <source>
        <dbReference type="ARBA" id="ARBA00022692"/>
    </source>
</evidence>
<keyword evidence="2 11" id="KW-0716">Sensory transduction</keyword>
<evidence type="ECO:0000256" key="4">
    <source>
        <dbReference type="ARBA" id="ARBA00022725"/>
    </source>
</evidence>
<evidence type="ECO:0000256" key="11">
    <source>
        <dbReference type="RuleBase" id="RU363047"/>
    </source>
</evidence>
<dbReference type="PANTHER" id="PTHR48002">
    <property type="entry name" value="OLFACTORY RECEPTOR"/>
    <property type="match status" value="1"/>
</dbReference>
<feature type="transmembrane region" description="Helical" evidence="11">
    <location>
        <begin position="20"/>
        <end position="44"/>
    </location>
</feature>
<evidence type="ECO:0000313" key="13">
    <source>
        <dbReference type="Proteomes" id="UP000515126"/>
    </source>
</evidence>
<feature type="transmembrane region" description="Helical" evidence="11">
    <location>
        <begin position="56"/>
        <end position="79"/>
    </location>
</feature>
<keyword evidence="8 10" id="KW-0675">Receptor</keyword>
<comment type="subcellular location">
    <subcellularLocation>
        <location evidence="11">Cell membrane</location>
        <topology evidence="11">Multi-pass membrane protein</topology>
    </subcellularLocation>
    <subcellularLocation>
        <location evidence="1">Membrane</location>
        <topology evidence="1">Multi-pass membrane protein</topology>
    </subcellularLocation>
</comment>
<keyword evidence="6 10" id="KW-0297">G-protein coupled receptor</keyword>